<sequence>MTVRTDMLARLMEQAEAEGADLVTLRALVEEASESGAERAMARLGLADPAAGADLGELRQLLGAWRDAKRTARNEVIGWAIRIGLALLLLGLAVKTGLIALVR</sequence>
<evidence type="ECO:0000313" key="3">
    <source>
        <dbReference type="Proteomes" id="UP000198281"/>
    </source>
</evidence>
<name>A0A239C8I2_9SPHN</name>
<proteinExistence type="predicted"/>
<accession>A0A239C8I2</accession>
<keyword evidence="1" id="KW-0472">Membrane</keyword>
<reference evidence="3" key="1">
    <citation type="submission" date="2017-06" db="EMBL/GenBank/DDBJ databases">
        <authorList>
            <person name="Varghese N."/>
            <person name="Submissions S."/>
        </authorList>
    </citation>
    <scope>NUCLEOTIDE SEQUENCE [LARGE SCALE GENOMIC DNA]</scope>
    <source>
        <strain evidence="3">LNB2</strain>
    </source>
</reference>
<organism evidence="2 3">
    <name type="scientific">Edaphosphingomonas laterariae</name>
    <dbReference type="NCBI Taxonomy" id="861865"/>
    <lineage>
        <taxon>Bacteria</taxon>
        <taxon>Pseudomonadati</taxon>
        <taxon>Pseudomonadota</taxon>
        <taxon>Alphaproteobacteria</taxon>
        <taxon>Sphingomonadales</taxon>
        <taxon>Rhizorhabdaceae</taxon>
        <taxon>Edaphosphingomonas</taxon>
    </lineage>
</organism>
<dbReference type="RefSeq" id="WP_089218077.1">
    <property type="nucleotide sequence ID" value="NZ_FZOS01000002.1"/>
</dbReference>
<keyword evidence="1" id="KW-1133">Transmembrane helix</keyword>
<dbReference type="Proteomes" id="UP000198281">
    <property type="component" value="Unassembled WGS sequence"/>
</dbReference>
<feature type="transmembrane region" description="Helical" evidence="1">
    <location>
        <begin position="79"/>
        <end position="102"/>
    </location>
</feature>
<gene>
    <name evidence="2" type="ORF">SAMN06295912_10263</name>
</gene>
<dbReference type="AlphaFoldDB" id="A0A239C8I2"/>
<dbReference type="Pfam" id="PF19622">
    <property type="entry name" value="DUF6127"/>
    <property type="match status" value="1"/>
</dbReference>
<keyword evidence="1" id="KW-0812">Transmembrane</keyword>
<evidence type="ECO:0000313" key="2">
    <source>
        <dbReference type="EMBL" id="SNS16420.1"/>
    </source>
</evidence>
<evidence type="ECO:0000256" key="1">
    <source>
        <dbReference type="SAM" id="Phobius"/>
    </source>
</evidence>
<protein>
    <submittedName>
        <fullName evidence="2">Uncharacterized protein</fullName>
    </submittedName>
</protein>
<dbReference type="EMBL" id="FZOS01000002">
    <property type="protein sequence ID" value="SNS16420.1"/>
    <property type="molecule type" value="Genomic_DNA"/>
</dbReference>
<keyword evidence="3" id="KW-1185">Reference proteome</keyword>
<dbReference type="InterPro" id="IPR046130">
    <property type="entry name" value="DUF6127"/>
</dbReference>
<dbReference type="OrthoDB" id="7427743at2"/>